<proteinExistence type="predicted"/>
<keyword evidence="4" id="KW-1185">Reference proteome</keyword>
<evidence type="ECO:0000313" key="3">
    <source>
        <dbReference type="EMBL" id="GLI71083.1"/>
    </source>
</evidence>
<organism evidence="3 4">
    <name type="scientific">Volvox africanus</name>
    <dbReference type="NCBI Taxonomy" id="51714"/>
    <lineage>
        <taxon>Eukaryota</taxon>
        <taxon>Viridiplantae</taxon>
        <taxon>Chlorophyta</taxon>
        <taxon>core chlorophytes</taxon>
        <taxon>Chlorophyceae</taxon>
        <taxon>CS clade</taxon>
        <taxon>Chlamydomonadales</taxon>
        <taxon>Volvocaceae</taxon>
        <taxon>Volvox</taxon>
    </lineage>
</organism>
<reference evidence="3 4" key="1">
    <citation type="journal article" date="2023" name="IScience">
        <title>Expanded male sex-determining region conserved during the evolution of homothallism in the green alga Volvox.</title>
        <authorList>
            <person name="Yamamoto K."/>
            <person name="Matsuzaki R."/>
            <person name="Mahakham W."/>
            <person name="Heman W."/>
            <person name="Sekimoto H."/>
            <person name="Kawachi M."/>
            <person name="Minakuchi Y."/>
            <person name="Toyoda A."/>
            <person name="Nozaki H."/>
        </authorList>
    </citation>
    <scope>NUCLEOTIDE SEQUENCE [LARGE SCALE GENOMIC DNA]</scope>
    <source>
        <strain evidence="3 4">NIES-4468</strain>
    </source>
</reference>
<feature type="compositionally biased region" description="Basic and acidic residues" evidence="1">
    <location>
        <begin position="229"/>
        <end position="247"/>
    </location>
</feature>
<feature type="transmembrane region" description="Helical" evidence="2">
    <location>
        <begin position="41"/>
        <end position="60"/>
    </location>
</feature>
<dbReference type="EMBL" id="BSDZ01000101">
    <property type="protein sequence ID" value="GLI71083.1"/>
    <property type="molecule type" value="Genomic_DNA"/>
</dbReference>
<dbReference type="Proteomes" id="UP001165090">
    <property type="component" value="Unassembled WGS sequence"/>
</dbReference>
<keyword evidence="2" id="KW-0472">Membrane</keyword>
<sequence length="247" mass="26666">MDRVLVRVSSAKASLSGRFSPSRLSVSTAQPTHHTTFTFQTYVYLLFVICGLFLVAHFILTASESSRALRSSLRSIPAEAILQAQLIEKDREIEKLKWEIDKIRKGVDVKESNINEQEGVIQELKTKARQEHDAKTKAELALSDRAGALHECQEQKTALAGEVAQCHFDLQALLGAGIRKISQQSSAVLGSMARRQQELRSSGGAARDAAAALAGSAEGIGMAGGGVRQGEEKADEKADNAHNADTL</sequence>
<evidence type="ECO:0000256" key="1">
    <source>
        <dbReference type="SAM" id="MobiDB-lite"/>
    </source>
</evidence>
<comment type="caution">
    <text evidence="3">The sequence shown here is derived from an EMBL/GenBank/DDBJ whole genome shotgun (WGS) entry which is preliminary data.</text>
</comment>
<accession>A0ABQ5SNT4</accession>
<name>A0ABQ5SNT4_9CHLO</name>
<keyword evidence="2" id="KW-0812">Transmembrane</keyword>
<gene>
    <name evidence="3" type="ORF">VaNZ11_016000</name>
</gene>
<protein>
    <submittedName>
        <fullName evidence="3">Uncharacterized protein</fullName>
    </submittedName>
</protein>
<evidence type="ECO:0000256" key="2">
    <source>
        <dbReference type="SAM" id="Phobius"/>
    </source>
</evidence>
<feature type="region of interest" description="Disordered" evidence="1">
    <location>
        <begin position="219"/>
        <end position="247"/>
    </location>
</feature>
<keyword evidence="2" id="KW-1133">Transmembrane helix</keyword>
<evidence type="ECO:0000313" key="4">
    <source>
        <dbReference type="Proteomes" id="UP001165090"/>
    </source>
</evidence>